<dbReference type="HOGENOM" id="CLU_754426_0_0_1"/>
<proteinExistence type="predicted"/>
<feature type="region of interest" description="Disordered" evidence="1">
    <location>
        <begin position="61"/>
        <end position="86"/>
    </location>
</feature>
<gene>
    <name evidence="3" type="ORF">I313_00878</name>
</gene>
<dbReference type="InterPro" id="IPR038872">
    <property type="entry name" value="Put_GTT3"/>
</dbReference>
<dbReference type="Proteomes" id="UP000053392">
    <property type="component" value="Unassembled WGS sequence"/>
</dbReference>
<reference evidence="3 4" key="1">
    <citation type="submission" date="2015-01" db="EMBL/GenBank/DDBJ databases">
        <title>The Genome Sequence of Cryptococcus gattii Ram5.</title>
        <authorList>
            <consortium name="The Broad Institute Genomics Platform"/>
            <person name="Cuomo C."/>
            <person name="Litvintseva A."/>
            <person name="Chen Y."/>
            <person name="Heitman J."/>
            <person name="Sun S."/>
            <person name="Springer D."/>
            <person name="Dromer F."/>
            <person name="Young S."/>
            <person name="Zeng Q."/>
            <person name="Gargeya S."/>
            <person name="Abouelleil A."/>
            <person name="Alvarado L."/>
            <person name="Chapman S.B."/>
            <person name="Gainer-Dewar J."/>
            <person name="Goldberg J."/>
            <person name="Griggs A."/>
            <person name="Gujja S."/>
            <person name="Hansen M."/>
            <person name="Howarth C."/>
            <person name="Imamovic A."/>
            <person name="Larimer J."/>
            <person name="Murphy C."/>
            <person name="Naylor J."/>
            <person name="Pearson M."/>
            <person name="Priest M."/>
            <person name="Roberts A."/>
            <person name="Saif S."/>
            <person name="Shea T."/>
            <person name="Sykes S."/>
            <person name="Wortman J."/>
            <person name="Nusbaum C."/>
            <person name="Birren B."/>
        </authorList>
    </citation>
    <scope>NUCLEOTIDE SEQUENCE [LARGE SCALE GENOMIC DNA]</scope>
    <source>
        <strain evidence="3 4">Ram5</strain>
    </source>
</reference>
<keyword evidence="2" id="KW-1133">Transmembrane helix</keyword>
<name>A0A0D0V5N9_9TREE</name>
<accession>A0A0D0V5N9</accession>
<keyword evidence="2" id="KW-0472">Membrane</keyword>
<dbReference type="PANTHER" id="PTHR41807:SF1">
    <property type="entry name" value="GLUTATHIONE TRANSFERASE 3"/>
    <property type="match status" value="1"/>
</dbReference>
<keyword evidence="2" id="KW-0812">Transmembrane</keyword>
<keyword evidence="4" id="KW-1185">Reference proteome</keyword>
<feature type="transmembrane region" description="Helical" evidence="2">
    <location>
        <begin position="268"/>
        <end position="289"/>
    </location>
</feature>
<dbReference type="GO" id="GO:0016020">
    <property type="term" value="C:membrane"/>
    <property type="evidence" value="ECO:0007669"/>
    <property type="project" value="TreeGrafter"/>
</dbReference>
<dbReference type="AlphaFoldDB" id="A0A0D0V5N9"/>
<organism evidence="3 4">
    <name type="scientific">Cryptococcus deuterogattii Ram5</name>
    <dbReference type="NCBI Taxonomy" id="1296110"/>
    <lineage>
        <taxon>Eukaryota</taxon>
        <taxon>Fungi</taxon>
        <taxon>Dikarya</taxon>
        <taxon>Basidiomycota</taxon>
        <taxon>Agaricomycotina</taxon>
        <taxon>Tremellomycetes</taxon>
        <taxon>Tremellales</taxon>
        <taxon>Cryptococcaceae</taxon>
        <taxon>Cryptococcus</taxon>
        <taxon>Cryptococcus gattii species complex</taxon>
    </lineage>
</organism>
<evidence type="ECO:0000256" key="2">
    <source>
        <dbReference type="SAM" id="Phobius"/>
    </source>
</evidence>
<dbReference type="EMBL" id="KN847897">
    <property type="protein sequence ID" value="KIR42676.1"/>
    <property type="molecule type" value="Genomic_DNA"/>
</dbReference>
<protein>
    <submittedName>
        <fullName evidence="3">Uncharacterized protein</fullName>
    </submittedName>
</protein>
<sequence>MPVFAGSLLNKRKPELLEIGTALGLPTDDVRVTDLVKSIQAHLDANEAKLASNPTFKGLFYKKRSSHGNGGGNGSHTPERSSSPTIGADIKKFESSAATNARVLTNKASDRLQEVADAAKVPLPESPVALSRVSDATHALSESVQNALVPASVPSGDISSKLQDIAQQFLQIQHKGQERVNVGIRHTRDAISTPQALTITALSAELLFLLGHVLPFYNYTYFFPPIPGKSGTLSSLVHSLFSWSPTFSWTLRLPEASGFVSNELWGAIAWWVFSTVLPPLALSTVVSFVPQKGVHRHNAPRTRYQEAHLPQPTPDPLVFALCRLAILVLPLTSAAPTSLVDALEMSGNLQGRALGAALFAGLILAAKLS</sequence>
<dbReference type="PANTHER" id="PTHR41807">
    <property type="entry name" value="GLUTATHIONE TRANSFERASE 3"/>
    <property type="match status" value="1"/>
</dbReference>
<evidence type="ECO:0000256" key="1">
    <source>
        <dbReference type="SAM" id="MobiDB-lite"/>
    </source>
</evidence>
<evidence type="ECO:0000313" key="3">
    <source>
        <dbReference type="EMBL" id="KIR42676.1"/>
    </source>
</evidence>
<dbReference type="OrthoDB" id="5569309at2759"/>
<evidence type="ECO:0000313" key="4">
    <source>
        <dbReference type="Proteomes" id="UP000053392"/>
    </source>
</evidence>